<evidence type="ECO:0008006" key="3">
    <source>
        <dbReference type="Google" id="ProtNLM"/>
    </source>
</evidence>
<dbReference type="EMBL" id="JAAGWD010000005">
    <property type="protein sequence ID" value="NEM98489.1"/>
    <property type="molecule type" value="Genomic_DNA"/>
</dbReference>
<dbReference type="AlphaFoldDB" id="A0A6B3LNX0"/>
<dbReference type="Proteomes" id="UP000474777">
    <property type="component" value="Unassembled WGS sequence"/>
</dbReference>
<protein>
    <recommendedName>
        <fullName evidence="3">STAS/SEC14 domain-containing protein</fullName>
    </recommendedName>
</protein>
<evidence type="ECO:0000313" key="2">
    <source>
        <dbReference type="Proteomes" id="UP000474777"/>
    </source>
</evidence>
<name>A0A6B3LNX0_9BACT</name>
<organism evidence="1 2">
    <name type="scientific">Pontibacter burrus</name>
    <dbReference type="NCBI Taxonomy" id="2704466"/>
    <lineage>
        <taxon>Bacteria</taxon>
        <taxon>Pseudomonadati</taxon>
        <taxon>Bacteroidota</taxon>
        <taxon>Cytophagia</taxon>
        <taxon>Cytophagales</taxon>
        <taxon>Hymenobacteraceae</taxon>
        <taxon>Pontibacter</taxon>
    </lineage>
</organism>
<comment type="caution">
    <text evidence="1">The sequence shown here is derived from an EMBL/GenBank/DDBJ whole genome shotgun (WGS) entry which is preliminary data.</text>
</comment>
<keyword evidence="2" id="KW-1185">Reference proteome</keyword>
<dbReference type="RefSeq" id="WP_163915383.1">
    <property type="nucleotide sequence ID" value="NZ_JAAGWD010000005.1"/>
</dbReference>
<proteinExistence type="predicted"/>
<sequence length="151" mass="17819">MTVQPTSNLLKLQLIPVFESSYIRIELEAALKFIRVLWLRHPSSDEFREGFSKAADLTIAHHCHYWLSDSRAIHYLQLADQNWLIRLVTQLLPQVKLRRFARLNTLESLAMMDVPRTLNELEKLPDWQQHTLTKVFTEEDDALAWLFNAYN</sequence>
<gene>
    <name evidence="1" type="ORF">GXP69_12360</name>
</gene>
<reference evidence="1 2" key="1">
    <citation type="submission" date="2020-02" db="EMBL/GenBank/DDBJ databases">
        <authorList>
            <person name="Kim M.K."/>
        </authorList>
    </citation>
    <scope>NUCLEOTIDE SEQUENCE [LARGE SCALE GENOMIC DNA]</scope>
    <source>
        <strain evidence="1 2">BT327</strain>
    </source>
</reference>
<evidence type="ECO:0000313" key="1">
    <source>
        <dbReference type="EMBL" id="NEM98489.1"/>
    </source>
</evidence>
<accession>A0A6B3LNX0</accession>